<name>A0A9X1Q387_STRM4</name>
<evidence type="ECO:0000313" key="1">
    <source>
        <dbReference type="EMBL" id="MCF1597751.1"/>
    </source>
</evidence>
<dbReference type="RefSeq" id="WP_234766175.1">
    <property type="nucleotide sequence ID" value="NZ_JAKEIP010000166.1"/>
</dbReference>
<dbReference type="Proteomes" id="UP001139384">
    <property type="component" value="Unassembled WGS sequence"/>
</dbReference>
<gene>
    <name evidence="1" type="ORF">L0P92_29955</name>
</gene>
<proteinExistence type="predicted"/>
<reference evidence="1" key="1">
    <citation type="submission" date="2022-01" db="EMBL/GenBank/DDBJ databases">
        <title>Draft Genome Sequences of Seven Type Strains of the Genus Streptomyces.</title>
        <authorList>
            <person name="Aziz S."/>
            <person name="Coretto E."/>
            <person name="Chronakova A."/>
            <person name="Sproer C."/>
            <person name="Huber K."/>
            <person name="Nouioui I."/>
            <person name="Gross H."/>
        </authorList>
    </citation>
    <scope>NUCLEOTIDE SEQUENCE</scope>
    <source>
        <strain evidence="1">DSM 103493</strain>
    </source>
</reference>
<comment type="caution">
    <text evidence="1">The sequence shown here is derived from an EMBL/GenBank/DDBJ whole genome shotgun (WGS) entry which is preliminary data.</text>
</comment>
<sequence>MTGPDSFTPDVRCEVQLVRRDSFIEYFFRAVRAGSARGALYPHRFGLPAPSVAGGMPDTYEDVLTREVDEYGEFITSQIFTGSVYLADDGLVVIRWRPSPDMTVERLLARIR</sequence>
<dbReference type="EMBL" id="JAKEIP010000166">
    <property type="protein sequence ID" value="MCF1597751.1"/>
    <property type="molecule type" value="Genomic_DNA"/>
</dbReference>
<accession>A0A9X1Q387</accession>
<evidence type="ECO:0000313" key="2">
    <source>
        <dbReference type="Proteomes" id="UP001139384"/>
    </source>
</evidence>
<dbReference type="AlphaFoldDB" id="A0A9X1Q387"/>
<organism evidence="1 2">
    <name type="scientific">Streptomyces muensis</name>
    <dbReference type="NCBI Taxonomy" id="1077944"/>
    <lineage>
        <taxon>Bacteria</taxon>
        <taxon>Bacillati</taxon>
        <taxon>Actinomycetota</taxon>
        <taxon>Actinomycetes</taxon>
        <taxon>Kitasatosporales</taxon>
        <taxon>Streptomycetaceae</taxon>
        <taxon>Streptomyces</taxon>
    </lineage>
</organism>
<keyword evidence="2" id="KW-1185">Reference proteome</keyword>
<protein>
    <submittedName>
        <fullName evidence="1">Uncharacterized protein</fullName>
    </submittedName>
</protein>